<evidence type="ECO:0000313" key="5">
    <source>
        <dbReference type="Proteomes" id="UP001567538"/>
    </source>
</evidence>
<name>A0ABD1H071_SALDI</name>
<dbReference type="Gene3D" id="3.30.70.270">
    <property type="match status" value="1"/>
</dbReference>
<feature type="compositionally biased region" description="Low complexity" evidence="1">
    <location>
        <begin position="118"/>
        <end position="141"/>
    </location>
</feature>
<dbReference type="Pfam" id="PF07727">
    <property type="entry name" value="RVT_2"/>
    <property type="match status" value="1"/>
</dbReference>
<proteinExistence type="predicted"/>
<comment type="caution">
    <text evidence="4">The sequence shown here is derived from an EMBL/GenBank/DDBJ whole genome shotgun (WGS) entry which is preliminary data.</text>
</comment>
<dbReference type="Gene3D" id="3.10.10.10">
    <property type="entry name" value="HIV Type 1 Reverse Transcriptase, subunit A, domain 1"/>
    <property type="match status" value="1"/>
</dbReference>
<feature type="domain" description="Reverse transcriptase Ty1/copia-type" evidence="2">
    <location>
        <begin position="329"/>
        <end position="546"/>
    </location>
</feature>
<feature type="compositionally biased region" description="Polar residues" evidence="1">
    <location>
        <begin position="212"/>
        <end position="224"/>
    </location>
</feature>
<dbReference type="InterPro" id="IPR043128">
    <property type="entry name" value="Rev_trsase/Diguanyl_cyclase"/>
</dbReference>
<evidence type="ECO:0000259" key="3">
    <source>
        <dbReference type="Pfam" id="PF25597"/>
    </source>
</evidence>
<dbReference type="Pfam" id="PF25597">
    <property type="entry name" value="SH3_retrovirus"/>
    <property type="match status" value="1"/>
</dbReference>
<keyword evidence="5" id="KW-1185">Reference proteome</keyword>
<dbReference type="InterPro" id="IPR013103">
    <property type="entry name" value="RVT_2"/>
</dbReference>
<sequence>MIESKIPKSFWPEAIATAVYLLNRLPTRILNFKTPLDLFSEQNTIPSSLSLEPRVFGCTVFVHVPKHERSKFSPCAIKCVFLGYGRNQKGYRCYDPTTQTMHTTLNCDFVEGEFFYSQPSSQGESQSETPKSDTLGWLPTPTLTPTPTIPNLTTPTPTLTIHDPKLRESQSPVSDVGPPETASGTTGPPNSNMQDGELSNTPPSTPFRDPEVNSSDLLFLSSPSTDDDRENANKREQYDAQVDADTGQYELPKRSTRSVPPRRYSPDWKGSKSRYSMTNLAQGQLTEMTRAFEAALYEEEEIPQTFEEAIKHKLWREAMKKEIDALIKNGTWEKCTLPKGKKPVGCRWVFTIKRRADGSIERYKARLVAKGYTQVYGVDYSETFSPVAKLSTVRTLLSIAACKEWPLHQLDVTNAFLHGELEKDKEVYMEVPPGSLKDFGEGQVCKLKKTLYGLKQSPRIWFGRFCQAMAKHGYKQSHSDHTLFIKKKYDKVTCLIIYVDDMIITGDDKEEIKNLKENLSKEFEMKDLGVLKYFLGIEVLRSEQGIFLR</sequence>
<feature type="region of interest" description="Disordered" evidence="1">
    <location>
        <begin position="118"/>
        <end position="272"/>
    </location>
</feature>
<protein>
    <submittedName>
        <fullName evidence="4">Beta-galactosidase 8</fullName>
    </submittedName>
</protein>
<dbReference type="AlphaFoldDB" id="A0ABD1H071"/>
<dbReference type="InterPro" id="IPR043502">
    <property type="entry name" value="DNA/RNA_pol_sf"/>
</dbReference>
<dbReference type="PANTHER" id="PTHR43383:SF2">
    <property type="entry name" value="AMIDOHYDROLASE 2 FAMILY PROTEIN"/>
    <property type="match status" value="1"/>
</dbReference>
<accession>A0ABD1H071</accession>
<evidence type="ECO:0000256" key="1">
    <source>
        <dbReference type="SAM" id="MobiDB-lite"/>
    </source>
</evidence>
<reference evidence="4 5" key="1">
    <citation type="submission" date="2024-06" db="EMBL/GenBank/DDBJ databases">
        <title>A chromosome level genome sequence of Diviner's sage (Salvia divinorum).</title>
        <authorList>
            <person name="Ford S.A."/>
            <person name="Ro D.-K."/>
            <person name="Ness R.W."/>
            <person name="Phillips M.A."/>
        </authorList>
    </citation>
    <scope>NUCLEOTIDE SEQUENCE [LARGE SCALE GENOMIC DNA]</scope>
    <source>
        <strain evidence="4">SAF-2024a</strain>
        <tissue evidence="4">Leaf</tissue>
    </source>
</reference>
<dbReference type="PANTHER" id="PTHR43383">
    <property type="entry name" value="NODULIN 6"/>
    <property type="match status" value="1"/>
</dbReference>
<feature type="compositionally biased region" description="Low complexity" evidence="1">
    <location>
        <begin position="149"/>
        <end position="160"/>
    </location>
</feature>
<organism evidence="4 5">
    <name type="scientific">Salvia divinorum</name>
    <name type="common">Maria pastora</name>
    <name type="synonym">Diviner's sage</name>
    <dbReference type="NCBI Taxonomy" id="28513"/>
    <lineage>
        <taxon>Eukaryota</taxon>
        <taxon>Viridiplantae</taxon>
        <taxon>Streptophyta</taxon>
        <taxon>Embryophyta</taxon>
        <taxon>Tracheophyta</taxon>
        <taxon>Spermatophyta</taxon>
        <taxon>Magnoliopsida</taxon>
        <taxon>eudicotyledons</taxon>
        <taxon>Gunneridae</taxon>
        <taxon>Pentapetalae</taxon>
        <taxon>asterids</taxon>
        <taxon>lamiids</taxon>
        <taxon>Lamiales</taxon>
        <taxon>Lamiaceae</taxon>
        <taxon>Nepetoideae</taxon>
        <taxon>Mentheae</taxon>
        <taxon>Salviinae</taxon>
        <taxon>Salvia</taxon>
        <taxon>Salvia subgen. Calosphace</taxon>
    </lineage>
</organism>
<feature type="domain" description="Retroviral polymerase SH3-like" evidence="3">
    <location>
        <begin position="58"/>
        <end position="119"/>
    </location>
</feature>
<dbReference type="EMBL" id="JBEAFC010000007">
    <property type="protein sequence ID" value="KAL1549825.1"/>
    <property type="molecule type" value="Genomic_DNA"/>
</dbReference>
<feature type="compositionally biased region" description="Polar residues" evidence="1">
    <location>
        <begin position="182"/>
        <end position="202"/>
    </location>
</feature>
<dbReference type="SUPFAM" id="SSF56672">
    <property type="entry name" value="DNA/RNA polymerases"/>
    <property type="match status" value="1"/>
</dbReference>
<evidence type="ECO:0000259" key="2">
    <source>
        <dbReference type="Pfam" id="PF07727"/>
    </source>
</evidence>
<dbReference type="InterPro" id="IPR057670">
    <property type="entry name" value="SH3_retrovirus"/>
</dbReference>
<dbReference type="Proteomes" id="UP001567538">
    <property type="component" value="Unassembled WGS sequence"/>
</dbReference>
<gene>
    <name evidence="4" type="primary">BGAL8</name>
    <name evidence="4" type="ORF">AAHA92_17869</name>
</gene>
<evidence type="ECO:0000313" key="4">
    <source>
        <dbReference type="EMBL" id="KAL1549825.1"/>
    </source>
</evidence>